<gene>
    <name evidence="1" type="ORF">PODLI_1B009802</name>
</gene>
<organism evidence="1 2">
    <name type="scientific">Podarcis lilfordi</name>
    <name type="common">Lilford's wall lizard</name>
    <dbReference type="NCBI Taxonomy" id="74358"/>
    <lineage>
        <taxon>Eukaryota</taxon>
        <taxon>Metazoa</taxon>
        <taxon>Chordata</taxon>
        <taxon>Craniata</taxon>
        <taxon>Vertebrata</taxon>
        <taxon>Euteleostomi</taxon>
        <taxon>Lepidosauria</taxon>
        <taxon>Squamata</taxon>
        <taxon>Bifurcata</taxon>
        <taxon>Unidentata</taxon>
        <taxon>Episquamata</taxon>
        <taxon>Laterata</taxon>
        <taxon>Lacertibaenia</taxon>
        <taxon>Lacertidae</taxon>
        <taxon>Podarcis</taxon>
    </lineage>
</organism>
<protein>
    <submittedName>
        <fullName evidence="1">Uncharacterized protein</fullName>
    </submittedName>
</protein>
<accession>A0AA35L4T7</accession>
<evidence type="ECO:0000313" key="1">
    <source>
        <dbReference type="EMBL" id="CAI5789134.1"/>
    </source>
</evidence>
<reference evidence="1" key="1">
    <citation type="submission" date="2022-12" db="EMBL/GenBank/DDBJ databases">
        <authorList>
            <person name="Alioto T."/>
            <person name="Alioto T."/>
            <person name="Gomez Garrido J."/>
        </authorList>
    </citation>
    <scope>NUCLEOTIDE SEQUENCE</scope>
</reference>
<sequence>MEDGMALVGSLFQSVLRGVDARQGSVRGIKTGLKILSENTRRSEEKASGEGKHWLARWRDVETHSQKKNTSLCVKNCSTGKNKQTRLIYYLLKITL</sequence>
<proteinExistence type="predicted"/>
<evidence type="ECO:0000313" key="2">
    <source>
        <dbReference type="Proteomes" id="UP001178461"/>
    </source>
</evidence>
<dbReference type="AlphaFoldDB" id="A0AA35L4T7"/>
<keyword evidence="2" id="KW-1185">Reference proteome</keyword>
<name>A0AA35L4T7_9SAUR</name>
<dbReference type="EMBL" id="OX395137">
    <property type="protein sequence ID" value="CAI5789134.1"/>
    <property type="molecule type" value="Genomic_DNA"/>
</dbReference>
<dbReference type="Proteomes" id="UP001178461">
    <property type="component" value="Chromosome 12"/>
</dbReference>